<proteinExistence type="predicted"/>
<accession>A0A915I2G8</accession>
<protein>
    <submittedName>
        <fullName evidence="2">Uncharacterized protein</fullName>
    </submittedName>
</protein>
<dbReference type="AlphaFoldDB" id="A0A915I2G8"/>
<sequence length="130" mass="14032">DIPVLQKADALVPIPGGKCLDTNQLHRRCHLFPMDFEMLSDGQEKTTGIGPSPGGIHTTFCLGPGVCCGCLHDTKTMWAHFVVDPVGGPTDQFLGCQSCLWRAYGGLSDGLFVPVCTWGIGNILHCRYTL</sequence>
<keyword evidence="1" id="KW-1185">Reference proteome</keyword>
<reference evidence="2" key="1">
    <citation type="submission" date="2022-11" db="UniProtKB">
        <authorList>
            <consortium name="WormBaseParasite"/>
        </authorList>
    </citation>
    <scope>IDENTIFICATION</scope>
</reference>
<name>A0A915I2G8_ROMCU</name>
<dbReference type="Proteomes" id="UP000887565">
    <property type="component" value="Unplaced"/>
</dbReference>
<evidence type="ECO:0000313" key="1">
    <source>
        <dbReference type="Proteomes" id="UP000887565"/>
    </source>
</evidence>
<organism evidence="1 2">
    <name type="scientific">Romanomermis culicivorax</name>
    <name type="common">Nematode worm</name>
    <dbReference type="NCBI Taxonomy" id="13658"/>
    <lineage>
        <taxon>Eukaryota</taxon>
        <taxon>Metazoa</taxon>
        <taxon>Ecdysozoa</taxon>
        <taxon>Nematoda</taxon>
        <taxon>Enoplea</taxon>
        <taxon>Dorylaimia</taxon>
        <taxon>Mermithida</taxon>
        <taxon>Mermithoidea</taxon>
        <taxon>Mermithidae</taxon>
        <taxon>Romanomermis</taxon>
    </lineage>
</organism>
<dbReference type="WBParaSite" id="nRc.2.0.1.t08327-RA">
    <property type="protein sequence ID" value="nRc.2.0.1.t08327-RA"/>
    <property type="gene ID" value="nRc.2.0.1.g08327"/>
</dbReference>
<evidence type="ECO:0000313" key="2">
    <source>
        <dbReference type="WBParaSite" id="nRc.2.0.1.t08327-RA"/>
    </source>
</evidence>